<feature type="transmembrane region" description="Helical" evidence="1">
    <location>
        <begin position="148"/>
        <end position="169"/>
    </location>
</feature>
<dbReference type="GO" id="GO:0006508">
    <property type="term" value="P:proteolysis"/>
    <property type="evidence" value="ECO:0007669"/>
    <property type="project" value="UniProtKB-KW"/>
</dbReference>
<dbReference type="PANTHER" id="PTHR35797">
    <property type="entry name" value="PROTEASE-RELATED"/>
    <property type="match status" value="1"/>
</dbReference>
<dbReference type="EMBL" id="WUBI01000004">
    <property type="protein sequence ID" value="MWV46342.1"/>
    <property type="molecule type" value="Genomic_DNA"/>
</dbReference>
<feature type="transmembrane region" description="Helical" evidence="1">
    <location>
        <begin position="38"/>
        <end position="55"/>
    </location>
</feature>
<reference evidence="3 4" key="1">
    <citation type="submission" date="2019-12" db="EMBL/GenBank/DDBJ databases">
        <title>Paenibacillus sp. nov., an endophytic bacterium isolated from the stem of Dendrobium.</title>
        <authorList>
            <person name="Zhao R."/>
        </authorList>
    </citation>
    <scope>NUCLEOTIDE SEQUENCE [LARGE SCALE GENOMIC DNA]</scope>
    <source>
        <strain evidence="3 4">HJL G12</strain>
    </source>
</reference>
<keyword evidence="3" id="KW-0482">Metalloprotease</keyword>
<dbReference type="Pfam" id="PF02517">
    <property type="entry name" value="Rce1-like"/>
    <property type="match status" value="1"/>
</dbReference>
<keyword evidence="3" id="KW-0378">Hydrolase</keyword>
<keyword evidence="1" id="KW-0472">Membrane</keyword>
<feature type="transmembrane region" description="Helical" evidence="1">
    <location>
        <begin position="175"/>
        <end position="192"/>
    </location>
</feature>
<feature type="transmembrane region" description="Helical" evidence="1">
    <location>
        <begin position="109"/>
        <end position="127"/>
    </location>
</feature>
<feature type="domain" description="CAAX prenyl protease 2/Lysostaphin resistance protein A-like" evidence="2">
    <location>
        <begin position="114"/>
        <end position="219"/>
    </location>
</feature>
<organism evidence="3 4">
    <name type="scientific">Paenibacillus dendrobii</name>
    <dbReference type="NCBI Taxonomy" id="2691084"/>
    <lineage>
        <taxon>Bacteria</taxon>
        <taxon>Bacillati</taxon>
        <taxon>Bacillota</taxon>
        <taxon>Bacilli</taxon>
        <taxon>Bacillales</taxon>
        <taxon>Paenibacillaceae</taxon>
        <taxon>Paenibacillus</taxon>
    </lineage>
</organism>
<evidence type="ECO:0000256" key="1">
    <source>
        <dbReference type="SAM" id="Phobius"/>
    </source>
</evidence>
<dbReference type="Proteomes" id="UP000460318">
    <property type="component" value="Unassembled WGS sequence"/>
</dbReference>
<dbReference type="PANTHER" id="PTHR35797:SF1">
    <property type="entry name" value="PROTEASE"/>
    <property type="match status" value="1"/>
</dbReference>
<accession>A0A7X3LIN8</accession>
<evidence type="ECO:0000259" key="2">
    <source>
        <dbReference type="Pfam" id="PF02517"/>
    </source>
</evidence>
<dbReference type="AlphaFoldDB" id="A0A7X3LIN8"/>
<keyword evidence="1" id="KW-1133">Transmembrane helix</keyword>
<feature type="transmembrane region" description="Helical" evidence="1">
    <location>
        <begin position="12"/>
        <end position="32"/>
    </location>
</feature>
<keyword evidence="1" id="KW-0812">Transmembrane</keyword>
<dbReference type="GO" id="GO:0080120">
    <property type="term" value="P:CAAX-box protein maturation"/>
    <property type="evidence" value="ECO:0007669"/>
    <property type="project" value="UniProtKB-ARBA"/>
</dbReference>
<dbReference type="InterPro" id="IPR042150">
    <property type="entry name" value="MmRce1-like"/>
</dbReference>
<feature type="transmembrane region" description="Helical" evidence="1">
    <location>
        <begin position="239"/>
        <end position="262"/>
    </location>
</feature>
<comment type="caution">
    <text evidence="3">The sequence shown here is derived from an EMBL/GenBank/DDBJ whole genome shotgun (WGS) entry which is preliminary data.</text>
</comment>
<protein>
    <submittedName>
        <fullName evidence="3">CPBP family intramembrane metalloprotease</fullName>
    </submittedName>
</protein>
<keyword evidence="3" id="KW-0645">Protease</keyword>
<dbReference type="GO" id="GO:0004175">
    <property type="term" value="F:endopeptidase activity"/>
    <property type="evidence" value="ECO:0007669"/>
    <property type="project" value="UniProtKB-ARBA"/>
</dbReference>
<feature type="transmembrane region" description="Helical" evidence="1">
    <location>
        <begin position="75"/>
        <end position="97"/>
    </location>
</feature>
<proteinExistence type="predicted"/>
<evidence type="ECO:0000313" key="3">
    <source>
        <dbReference type="EMBL" id="MWV46342.1"/>
    </source>
</evidence>
<feature type="transmembrane region" description="Helical" evidence="1">
    <location>
        <begin position="199"/>
        <end position="219"/>
    </location>
</feature>
<gene>
    <name evidence="3" type="ORF">GRF59_22315</name>
</gene>
<keyword evidence="4" id="KW-1185">Reference proteome</keyword>
<dbReference type="GO" id="GO:0008237">
    <property type="term" value="F:metallopeptidase activity"/>
    <property type="evidence" value="ECO:0007669"/>
    <property type="project" value="UniProtKB-KW"/>
</dbReference>
<dbReference type="InterPro" id="IPR003675">
    <property type="entry name" value="Rce1/LyrA-like_dom"/>
</dbReference>
<name>A0A7X3LIN8_9BACL</name>
<sequence>MMTKEMSPNKAALSYMLTVLTASWLITIILFIKPEVGIKTFSIIMFIPAVAAIVFRKMQGRKLRDRHRKMNAKALGFGILYPLLLIVLCAAASILSGTGAWHPEQPVDLKSIITVLVTIVVNLIVVWGEEYGWRGYLLPELTKHYGKLKATFFVGIVWALYHMPAVFLLAKATGMSHPLLLCAIQACVVFAVSFPFSYCYYLSGSLIPVLFFHSVWNVVNTKVLGDIYTNTSGLLQGNLFIMNGEGVMGLIVCGALMVWFIWKLRRNGVERKTIELRSVHQSIQ</sequence>
<evidence type="ECO:0000313" key="4">
    <source>
        <dbReference type="Proteomes" id="UP000460318"/>
    </source>
</evidence>